<dbReference type="InterPro" id="IPR027417">
    <property type="entry name" value="P-loop_NTPase"/>
</dbReference>
<dbReference type="GO" id="GO:0006355">
    <property type="term" value="P:regulation of DNA-templated transcription"/>
    <property type="evidence" value="ECO:0007669"/>
    <property type="project" value="InterPro"/>
</dbReference>
<dbReference type="PATRIC" id="fig|1156395.6.peg.132"/>
<evidence type="ECO:0000256" key="2">
    <source>
        <dbReference type="ARBA" id="ARBA00022840"/>
    </source>
</evidence>
<keyword evidence="2" id="KW-0067">ATP-binding</keyword>
<dbReference type="Gene3D" id="3.40.50.300">
    <property type="entry name" value="P-loop containing nucleotide triphosphate hydrolases"/>
    <property type="match status" value="1"/>
</dbReference>
<dbReference type="PANTHER" id="PTHR32071">
    <property type="entry name" value="TRANSCRIPTIONAL REGULATORY PROTEIN"/>
    <property type="match status" value="1"/>
</dbReference>
<evidence type="ECO:0000256" key="4">
    <source>
        <dbReference type="ARBA" id="ARBA00023125"/>
    </source>
</evidence>
<accession>A0A1B9F8Q2</accession>
<dbReference type="Gene3D" id="1.10.8.60">
    <property type="match status" value="1"/>
</dbReference>
<evidence type="ECO:0000259" key="6">
    <source>
        <dbReference type="PROSITE" id="PS50045"/>
    </source>
</evidence>
<dbReference type="Gene3D" id="1.10.10.60">
    <property type="entry name" value="Homeodomain-like"/>
    <property type="match status" value="1"/>
</dbReference>
<dbReference type="PROSITE" id="PS00688">
    <property type="entry name" value="SIGMA54_INTERACT_3"/>
    <property type="match status" value="1"/>
</dbReference>
<evidence type="ECO:0000313" key="8">
    <source>
        <dbReference type="Proteomes" id="UP000093080"/>
    </source>
</evidence>
<dbReference type="STRING" id="1156395.DBT_0135"/>
<protein>
    <submittedName>
        <fullName evidence="7">Two component, sigma54 specific, transcriptional regulator, Fis family</fullName>
    </submittedName>
</protein>
<dbReference type="PRINTS" id="PR01590">
    <property type="entry name" value="HTHFIS"/>
</dbReference>
<dbReference type="FunFam" id="3.40.50.300:FF:000006">
    <property type="entry name" value="DNA-binding transcriptional regulator NtrC"/>
    <property type="match status" value="1"/>
</dbReference>
<dbReference type="Pfam" id="PF00158">
    <property type="entry name" value="Sigma54_activat"/>
    <property type="match status" value="1"/>
</dbReference>
<dbReference type="InterPro" id="IPR025944">
    <property type="entry name" value="Sigma_54_int_dom_CS"/>
</dbReference>
<keyword evidence="8" id="KW-1185">Reference proteome</keyword>
<keyword evidence="5" id="KW-0804">Transcription</keyword>
<dbReference type="InterPro" id="IPR002197">
    <property type="entry name" value="HTH_Fis"/>
</dbReference>
<feature type="domain" description="Sigma-54 factor interaction" evidence="6">
    <location>
        <begin position="5"/>
        <end position="234"/>
    </location>
</feature>
<dbReference type="InterPro" id="IPR009057">
    <property type="entry name" value="Homeodomain-like_sf"/>
</dbReference>
<dbReference type="RefSeq" id="WP_067615419.1">
    <property type="nucleotide sequence ID" value="NZ_MAGO01000001.1"/>
</dbReference>
<dbReference type="AlphaFoldDB" id="A0A1B9F8Q2"/>
<evidence type="ECO:0000313" key="7">
    <source>
        <dbReference type="EMBL" id="OCC16318.1"/>
    </source>
</evidence>
<sequence length="331" mass="37648">MDIKLIGKSPKIREVLRLISRVAPLGVQVLISGETGTGKGLAARIIHQLSPRKDKPFVTVQCGAIPDTLIESALFGHEKGAFTGASTRSKGFFEEAHKGTLLLDEIGDSSMAFQTALLHVLQEEEFCKIGSTRPTKVDVRIVAATNKDLRKGVSLGTFRQDLFFRLNVVEIKMPPLRDRDDDCMLIAEHFLHFFNQKYKKKLTGLSKEVKKIFMQYHWPGNVRELIHVVERAVIVEQSSLITPASLPPQLLEINQEIDNQNEDSMQFHLPLFDKPLKNAKREFEKKYLEGLLRRVNGNVSMAANLSGLRRQNLYLKIQQYEIDLDQFRKKK</sequence>
<evidence type="ECO:0000256" key="3">
    <source>
        <dbReference type="ARBA" id="ARBA00023015"/>
    </source>
</evidence>
<dbReference type="InterPro" id="IPR003593">
    <property type="entry name" value="AAA+_ATPase"/>
</dbReference>
<name>A0A1B9F8Q2_9BACT</name>
<keyword evidence="3" id="KW-0805">Transcription regulation</keyword>
<evidence type="ECO:0000256" key="1">
    <source>
        <dbReference type="ARBA" id="ARBA00022741"/>
    </source>
</evidence>
<proteinExistence type="predicted"/>
<dbReference type="SMART" id="SM00382">
    <property type="entry name" value="AAA"/>
    <property type="match status" value="1"/>
</dbReference>
<gene>
    <name evidence="7" type="ORF">DBT_0135</name>
</gene>
<dbReference type="PROSITE" id="PS00676">
    <property type="entry name" value="SIGMA54_INTERACT_2"/>
    <property type="match status" value="1"/>
</dbReference>
<comment type="caution">
    <text evidence="7">The sequence shown here is derived from an EMBL/GenBank/DDBJ whole genome shotgun (WGS) entry which is preliminary data.</text>
</comment>
<dbReference type="InterPro" id="IPR058031">
    <property type="entry name" value="AAA_lid_NorR"/>
</dbReference>
<reference evidence="7 8" key="1">
    <citation type="submission" date="2016-06" db="EMBL/GenBank/DDBJ databases">
        <title>Respiratory ammonification of nitrate coupled to the oxidation of elemental sulfur in deep-sea autotrophic thermophilic bacteria.</title>
        <authorList>
            <person name="Slobodkina G.B."/>
            <person name="Mardanov A.V."/>
            <person name="Ravin N.V."/>
            <person name="Frolova A.A."/>
            <person name="Viryasiv M.B."/>
            <person name="Chernyh N.A."/>
            <person name="Bonch-Osmolovskaya E.A."/>
            <person name="Slobodkin A.I."/>
        </authorList>
    </citation>
    <scope>NUCLEOTIDE SEQUENCE [LARGE SCALE GENOMIC DNA]</scope>
    <source>
        <strain evidence="7 8">S69</strain>
    </source>
</reference>
<keyword evidence="4" id="KW-0238">DNA-binding</keyword>
<dbReference type="SUPFAM" id="SSF46689">
    <property type="entry name" value="Homeodomain-like"/>
    <property type="match status" value="1"/>
</dbReference>
<dbReference type="PROSITE" id="PS50045">
    <property type="entry name" value="SIGMA54_INTERACT_4"/>
    <property type="match status" value="1"/>
</dbReference>
<dbReference type="GO" id="GO:0005524">
    <property type="term" value="F:ATP binding"/>
    <property type="evidence" value="ECO:0007669"/>
    <property type="project" value="UniProtKB-KW"/>
</dbReference>
<keyword evidence="1" id="KW-0547">Nucleotide-binding</keyword>
<dbReference type="Proteomes" id="UP000093080">
    <property type="component" value="Unassembled WGS sequence"/>
</dbReference>
<dbReference type="CDD" id="cd00009">
    <property type="entry name" value="AAA"/>
    <property type="match status" value="1"/>
</dbReference>
<dbReference type="OrthoDB" id="9763792at2"/>
<dbReference type="EMBL" id="MAGO01000001">
    <property type="protein sequence ID" value="OCC16318.1"/>
    <property type="molecule type" value="Genomic_DNA"/>
</dbReference>
<dbReference type="Pfam" id="PF25601">
    <property type="entry name" value="AAA_lid_14"/>
    <property type="match status" value="1"/>
</dbReference>
<dbReference type="GO" id="GO:0043565">
    <property type="term" value="F:sequence-specific DNA binding"/>
    <property type="evidence" value="ECO:0007669"/>
    <property type="project" value="InterPro"/>
</dbReference>
<dbReference type="InterPro" id="IPR002078">
    <property type="entry name" value="Sigma_54_int"/>
</dbReference>
<evidence type="ECO:0000256" key="5">
    <source>
        <dbReference type="ARBA" id="ARBA00023163"/>
    </source>
</evidence>
<dbReference type="InterPro" id="IPR025943">
    <property type="entry name" value="Sigma_54_int_dom_ATP-bd_2"/>
</dbReference>
<dbReference type="SUPFAM" id="SSF52540">
    <property type="entry name" value="P-loop containing nucleoside triphosphate hydrolases"/>
    <property type="match status" value="1"/>
</dbReference>
<organism evidence="7 8">
    <name type="scientific">Dissulfuribacter thermophilus</name>
    <dbReference type="NCBI Taxonomy" id="1156395"/>
    <lineage>
        <taxon>Bacteria</taxon>
        <taxon>Pseudomonadati</taxon>
        <taxon>Thermodesulfobacteriota</taxon>
        <taxon>Dissulfuribacteria</taxon>
        <taxon>Dissulfuribacterales</taxon>
        <taxon>Dissulfuribacteraceae</taxon>
        <taxon>Dissulfuribacter</taxon>
    </lineage>
</organism>
<dbReference type="Pfam" id="PF02954">
    <property type="entry name" value="HTH_8"/>
    <property type="match status" value="1"/>
</dbReference>